<dbReference type="PANTHER" id="PTHR42941:SF1">
    <property type="entry name" value="SLL1037 PROTEIN"/>
    <property type="match status" value="1"/>
</dbReference>
<organism evidence="4 5">
    <name type="scientific">Vreelandella aquamarina</name>
    <dbReference type="NCBI Taxonomy" id="77097"/>
    <lineage>
        <taxon>Bacteria</taxon>
        <taxon>Pseudomonadati</taxon>
        <taxon>Pseudomonadota</taxon>
        <taxon>Gammaproteobacteria</taxon>
        <taxon>Oceanospirillales</taxon>
        <taxon>Halomonadaceae</taxon>
        <taxon>Vreelandella</taxon>
    </lineage>
</organism>
<sequence>MKTFTTLLTSALFTAVAGNALADDRSDWPNSLTIGTGSQGATYYIYGSGWGNIASEATGANFGAEVTGGPVQNVTLVQMGEHEFGMVTMGPAYQAWVGESALAPGVEHTDIRAVFPMYQTALQVIALESSGIESIADLDGKTVGIGPAGGTGDLYYPQLFDALGLDVETRNAGAADQAGQVQDGLLDAFAFASGMPVSAFSQLEAQADVNIFSFSPDEIAVFAEQFPELSASVIPASIYSSLEEDTSAVSLWNVAITHKDMPDSLVYEVTKAVMENNDRMMQVHGAAIETLPENAKHNAFIPWHPGAVRWFEENGVEIDDDLKG</sequence>
<dbReference type="InterPro" id="IPR011852">
    <property type="entry name" value="TRAP_TAXI"/>
</dbReference>
<proteinExistence type="predicted"/>
<name>A0A0D7UUJ0_9GAMM</name>
<dbReference type="EMBL" id="FODB01000067">
    <property type="protein sequence ID" value="SEO30390.1"/>
    <property type="molecule type" value="Genomic_DNA"/>
</dbReference>
<evidence type="ECO:0000313" key="4">
    <source>
        <dbReference type="EMBL" id="SIN63067.1"/>
    </source>
</evidence>
<evidence type="ECO:0000313" key="5">
    <source>
        <dbReference type="Proteomes" id="UP000185024"/>
    </source>
</evidence>
<dbReference type="AlphaFoldDB" id="A0A0D7UUJ0"/>
<accession>A0A0D7UUJ0</accession>
<dbReference type="NCBIfam" id="TIGR02122">
    <property type="entry name" value="TRAP_TAXI"/>
    <property type="match status" value="1"/>
</dbReference>
<evidence type="ECO:0000313" key="6">
    <source>
        <dbReference type="Proteomes" id="UP000199493"/>
    </source>
</evidence>
<reference evidence="2 7" key="3">
    <citation type="submission" date="2020-03" db="EMBL/GenBank/DDBJ databases">
        <title>Complete Genome Sequence of Halomonas meridiana strain Eplume2, isolated from hydrothermal-plume in the north east Pacific Ocean.</title>
        <authorList>
            <person name="Kurihara Y."/>
            <person name="Kawai S."/>
            <person name="Sakai A."/>
            <person name="Galipon J."/>
            <person name="Arakawa K."/>
        </authorList>
    </citation>
    <scope>NUCLEOTIDE SEQUENCE [LARGE SCALE GENOMIC DNA]</scope>
    <source>
        <strain evidence="2 7">Eplume2</strain>
    </source>
</reference>
<dbReference type="Proteomes" id="UP000185024">
    <property type="component" value="Unassembled WGS sequence"/>
</dbReference>
<dbReference type="OrthoDB" id="9776669at2"/>
<protein>
    <submittedName>
        <fullName evidence="2">C4-dicarboxylate ABC transporter substrate-binding protein</fullName>
    </submittedName>
</protein>
<dbReference type="Proteomes" id="UP000501053">
    <property type="component" value="Chromosome"/>
</dbReference>
<dbReference type="SUPFAM" id="SSF53850">
    <property type="entry name" value="Periplasmic binding protein-like II"/>
    <property type="match status" value="1"/>
</dbReference>
<dbReference type="Gene3D" id="3.40.190.10">
    <property type="entry name" value="Periplasmic binding protein-like II"/>
    <property type="match status" value="2"/>
</dbReference>
<keyword evidence="1" id="KW-0732">Signal</keyword>
<dbReference type="PANTHER" id="PTHR42941">
    <property type="entry name" value="SLL1037 PROTEIN"/>
    <property type="match status" value="1"/>
</dbReference>
<evidence type="ECO:0000313" key="7">
    <source>
        <dbReference type="Proteomes" id="UP000501053"/>
    </source>
</evidence>
<dbReference type="GeneID" id="97278032"/>
<dbReference type="Proteomes" id="UP000199493">
    <property type="component" value="Unassembled WGS sequence"/>
</dbReference>
<keyword evidence="7" id="KW-1185">Reference proteome</keyword>
<dbReference type="RefSeq" id="WP_044630410.1">
    <property type="nucleotide sequence ID" value="NZ_AP022869.1"/>
</dbReference>
<evidence type="ECO:0000313" key="2">
    <source>
        <dbReference type="EMBL" id="BCB69883.1"/>
    </source>
</evidence>
<dbReference type="Pfam" id="PF16868">
    <property type="entry name" value="NMT1_3"/>
    <property type="match status" value="1"/>
</dbReference>
<feature type="signal peptide" evidence="1">
    <location>
        <begin position="1"/>
        <end position="22"/>
    </location>
</feature>
<accession>A0A1H8NL97</accession>
<dbReference type="PATRIC" id="fig|29570.3.peg.2025"/>
<dbReference type="EMBL" id="FSQX01000001">
    <property type="protein sequence ID" value="SIN63067.1"/>
    <property type="molecule type" value="Genomic_DNA"/>
</dbReference>
<reference evidence="3 6" key="1">
    <citation type="submission" date="2016-10" db="EMBL/GenBank/DDBJ databases">
        <authorList>
            <person name="de Groot N.N."/>
        </authorList>
    </citation>
    <scope>NUCLEOTIDE SEQUENCE [LARGE SCALE GENOMIC DNA]</scope>
    <source>
        <strain evidence="3 6">558</strain>
    </source>
</reference>
<evidence type="ECO:0000313" key="3">
    <source>
        <dbReference type="EMBL" id="SEO30390.1"/>
    </source>
</evidence>
<evidence type="ECO:0000256" key="1">
    <source>
        <dbReference type="SAM" id="SignalP"/>
    </source>
</evidence>
<dbReference type="EMBL" id="AP022869">
    <property type="protein sequence ID" value="BCB69883.1"/>
    <property type="molecule type" value="Genomic_DNA"/>
</dbReference>
<gene>
    <name evidence="2" type="ORF">HMEPL2_02340</name>
    <name evidence="3" type="ORF">SAMN04490369_10679</name>
    <name evidence="4" type="ORF">SAMN05878438_1102</name>
</gene>
<feature type="chain" id="PRO_5015036092" evidence="1">
    <location>
        <begin position="23"/>
        <end position="324"/>
    </location>
</feature>
<dbReference type="STRING" id="77097.SAMN04490369_10679"/>
<reference evidence="4 5" key="2">
    <citation type="submission" date="2016-11" db="EMBL/GenBank/DDBJ databases">
        <authorList>
            <person name="Jaros S."/>
            <person name="Januszkiewicz K."/>
            <person name="Wedrychowicz H."/>
        </authorList>
    </citation>
    <scope>NUCLEOTIDE SEQUENCE [LARGE SCALE GENOMIC DNA]</scope>
    <source>
        <strain evidence="4 5">ACAM 239</strain>
    </source>
</reference>